<name>A0A5M9I1P8_9FIRM</name>
<dbReference type="Pfam" id="PF04991">
    <property type="entry name" value="LicD"/>
    <property type="match status" value="1"/>
</dbReference>
<dbReference type="Proteomes" id="UP000322025">
    <property type="component" value="Unassembled WGS sequence"/>
</dbReference>
<keyword evidence="3" id="KW-1185">Reference proteome</keyword>
<dbReference type="EMBL" id="VMSO01000011">
    <property type="protein sequence ID" value="KAA8501155.1"/>
    <property type="molecule type" value="Genomic_DNA"/>
</dbReference>
<dbReference type="PANTHER" id="PTHR43404">
    <property type="entry name" value="LIPOPOLYSACCHARIDE CHOLINEPHOSPHOTRANSFERASE LICD"/>
    <property type="match status" value="1"/>
</dbReference>
<proteinExistence type="predicted"/>
<evidence type="ECO:0000313" key="3">
    <source>
        <dbReference type="Proteomes" id="UP000322025"/>
    </source>
</evidence>
<dbReference type="OrthoDB" id="9786100at2"/>
<accession>A0A5M9I1P8</accession>
<dbReference type="RefSeq" id="WP_150310981.1">
    <property type="nucleotide sequence ID" value="NZ_VMSO01000011.1"/>
</dbReference>
<dbReference type="InterPro" id="IPR052942">
    <property type="entry name" value="LPS_cholinephosphotransferase"/>
</dbReference>
<gene>
    <name evidence="2" type="ORF">FNY66_09605</name>
</gene>
<reference evidence="2" key="1">
    <citation type="submission" date="2019-07" db="EMBL/GenBank/DDBJ databases">
        <authorList>
            <person name="Wongkuna S."/>
            <person name="Scaria J."/>
        </authorList>
    </citation>
    <scope>NUCLEOTIDE SEQUENCE [LARGE SCALE GENOMIC DNA]</scope>
    <source>
        <strain evidence="2">SW178</strain>
    </source>
</reference>
<evidence type="ECO:0000313" key="2">
    <source>
        <dbReference type="EMBL" id="KAA8501155.1"/>
    </source>
</evidence>
<dbReference type="GO" id="GO:0009100">
    <property type="term" value="P:glycoprotein metabolic process"/>
    <property type="evidence" value="ECO:0007669"/>
    <property type="project" value="UniProtKB-ARBA"/>
</dbReference>
<protein>
    <submittedName>
        <fullName evidence="2">LicD family protein</fullName>
    </submittedName>
</protein>
<comment type="caution">
    <text evidence="2">The sequence shown here is derived from an EMBL/GenBank/DDBJ whole genome shotgun (WGS) entry which is preliminary data.</text>
</comment>
<dbReference type="AlphaFoldDB" id="A0A5M9I1P8"/>
<sequence>MKPIDLKEMQQIELNLLLELDRVCRKYSLRYYMDGGTLLGAMCYEGFIPWDDDIDLKMPRPDYNKLLTLQEEFPPHIRLDAPSEKHCEYTMLKLIDSRTVLKEQHGDSVKTTGVYLDVFPMDGHPGKPKECREHIRKLQRLNSLFHLSLDHFASMKKSGSLFTKVKGMVYNRLYTPWKLYQDMTRLAERYDYETAEYVGLLIEGNAGKERFEKDWLQPGFKLEFEGHMLPAPSGYKRHLEIFYGEHVTKPECYHNLPMILPDHQHEVFWKEQGTENGI</sequence>
<organism evidence="2 3">
    <name type="scientific">Mediterraneibacter catenae</name>
    <dbReference type="NCBI Taxonomy" id="2594882"/>
    <lineage>
        <taxon>Bacteria</taxon>
        <taxon>Bacillati</taxon>
        <taxon>Bacillota</taxon>
        <taxon>Clostridia</taxon>
        <taxon>Lachnospirales</taxon>
        <taxon>Lachnospiraceae</taxon>
        <taxon>Mediterraneibacter</taxon>
    </lineage>
</organism>
<dbReference type="PANTHER" id="PTHR43404:SF2">
    <property type="entry name" value="LIPOPOLYSACCHARIDE CHOLINEPHOSPHOTRANSFERASE LICD"/>
    <property type="match status" value="1"/>
</dbReference>
<feature type="domain" description="LicD/FKTN/FKRP nucleotidyltransferase" evidence="1">
    <location>
        <begin position="24"/>
        <end position="244"/>
    </location>
</feature>
<evidence type="ECO:0000259" key="1">
    <source>
        <dbReference type="Pfam" id="PF04991"/>
    </source>
</evidence>
<dbReference type="InterPro" id="IPR007074">
    <property type="entry name" value="LicD/FKTN/FKRP_NTP_transf"/>
</dbReference>